<feature type="coiled-coil region" evidence="1">
    <location>
        <begin position="652"/>
        <end position="733"/>
    </location>
</feature>
<evidence type="ECO:0008006" key="5">
    <source>
        <dbReference type="Google" id="ProtNLM"/>
    </source>
</evidence>
<accession>V3ZR33</accession>
<feature type="region of interest" description="Disordered" evidence="2">
    <location>
        <begin position="457"/>
        <end position="488"/>
    </location>
</feature>
<keyword evidence="1" id="KW-0175">Coiled coil</keyword>
<reference evidence="3 4" key="1">
    <citation type="journal article" date="2013" name="Nature">
        <title>Insights into bilaterian evolution from three spiralian genomes.</title>
        <authorList>
            <person name="Simakov O."/>
            <person name="Marletaz F."/>
            <person name="Cho S.J."/>
            <person name="Edsinger-Gonzales E."/>
            <person name="Havlak P."/>
            <person name="Hellsten U."/>
            <person name="Kuo D.H."/>
            <person name="Larsson T."/>
            <person name="Lv J."/>
            <person name="Arendt D."/>
            <person name="Savage R."/>
            <person name="Osoegawa K."/>
            <person name="de Jong P."/>
            <person name="Grimwood J."/>
            <person name="Chapman J.A."/>
            <person name="Shapiro H."/>
            <person name="Aerts A."/>
            <person name="Otillar R.P."/>
            <person name="Terry A.Y."/>
            <person name="Boore J.L."/>
            <person name="Grigoriev I.V."/>
            <person name="Lindberg D.R."/>
            <person name="Seaver E.C."/>
            <person name="Weisblat D.A."/>
            <person name="Putnam N.H."/>
            <person name="Rokhsar D.S."/>
        </authorList>
    </citation>
    <scope>NUCLEOTIDE SEQUENCE [LARGE SCALE GENOMIC DNA]</scope>
</reference>
<proteinExistence type="predicted"/>
<feature type="region of interest" description="Disordered" evidence="2">
    <location>
        <begin position="135"/>
        <end position="156"/>
    </location>
</feature>
<dbReference type="CTD" id="20247715"/>
<keyword evidence="4" id="KW-1185">Reference proteome</keyword>
<name>V3ZR33_LOTGI</name>
<feature type="coiled-coil region" evidence="1">
    <location>
        <begin position="543"/>
        <end position="577"/>
    </location>
</feature>
<feature type="region of interest" description="Disordered" evidence="2">
    <location>
        <begin position="202"/>
        <end position="231"/>
    </location>
</feature>
<dbReference type="OMA" id="NRWKQFT"/>
<dbReference type="Proteomes" id="UP000030746">
    <property type="component" value="Unassembled WGS sequence"/>
</dbReference>
<protein>
    <recommendedName>
        <fullName evidence="5">Sfi1 spindle body domain-containing protein</fullName>
    </recommendedName>
</protein>
<evidence type="ECO:0000313" key="3">
    <source>
        <dbReference type="EMBL" id="ESO93853.1"/>
    </source>
</evidence>
<sequence>MAAEFHKPGLYKWKRQANPRVIHSSQRVHNDNDIQNWLKKVEDASNTAAELTFGNHPTGRNRGKRTALYAKDEVRYEDEACTEAEELLNQWMTEKVLINDEIDDEYVSDVWKQKAIESNVRHEWDNLLDDSVEEYPVSSRNSRTEKSPDPYSHLYDDNEDDAVASILQTMMKKEFVKDNFKKDLGFEENRPDPRMKMELRHKQVKENREKREKEIERARRDKQSKKDAHLQAKKIVLQEERDKDMKIKKEEQEIQKEMVRIRKQLQADRRRKEEEKLRHEEEALQKEMKTQSEIEKMREREGLLILKHQKSIEERKKFVMQKMSEIQTKQASNNMRLLHQHFTAWYDVILQRRLVIGKSKKNQAASRHYHTSLLQKYFTSWVIWIQQEQDKRQLEEAQNVTRQKMMALLEKAATGQLWQNGEGDKLSNEVLPAGRGGSQSARNMADNHKIDELFAQNNQNRPTMSSQNGPLASKSESSIGKGKNTHPRIPTQAWQVNRKHLNLTADEIASLGGGDIDFNSHVSDKSVRKRFGTQPWMNTHFIVNNFENRYTAQQKILTEQQNQLKEQKRLIQDLQYQQNQQNLKAQLESGESRNHKSNQGQSESDNNHNLETVRTDYTVQSTAPKSISTARSDISSTTVHTNISKTTNISSSNMEERAAERARLRREREEKKRLQEEEALARLAVEEAERKKAEEEEKKAKVEAYREKKRLEKQKEEERHKELEKLKEQNKLADNHYLKSIIKYRGLLPFKKNVQLAKDNEEKASHHYSTVTLKKVVLSWYEHVKLVMEEKYAMADQMRKFLLIKHSFKHWTLYKHRMRILEEKADNYRNKIITSTIITVWLDYTTDEKMLYWQKERQAKEHYLWYLQKKTLLAWRGLPEKLKMDREKEKRREEMRRKVQSMLPDFESNVRKSGNFI</sequence>
<dbReference type="RefSeq" id="XP_009055475.1">
    <property type="nucleotide sequence ID" value="XM_009057227.1"/>
</dbReference>
<organism evidence="3 4">
    <name type="scientific">Lottia gigantea</name>
    <name type="common">Giant owl limpet</name>
    <dbReference type="NCBI Taxonomy" id="225164"/>
    <lineage>
        <taxon>Eukaryota</taxon>
        <taxon>Metazoa</taxon>
        <taxon>Spiralia</taxon>
        <taxon>Lophotrochozoa</taxon>
        <taxon>Mollusca</taxon>
        <taxon>Gastropoda</taxon>
        <taxon>Patellogastropoda</taxon>
        <taxon>Lottioidea</taxon>
        <taxon>Lottiidae</taxon>
        <taxon>Lottia</taxon>
    </lineage>
</organism>
<dbReference type="HOGENOM" id="CLU_015375_0_0_1"/>
<dbReference type="PANTHER" id="PTHR22028:SF5">
    <property type="entry name" value="COILED-COIL DOMAIN-CONTAINING PROTEIN 191"/>
    <property type="match status" value="1"/>
</dbReference>
<gene>
    <name evidence="3" type="ORF">LOTGIDRAFT_228609</name>
</gene>
<feature type="region of interest" description="Disordered" evidence="2">
    <location>
        <begin position="581"/>
        <end position="610"/>
    </location>
</feature>
<dbReference type="OrthoDB" id="6256972at2759"/>
<evidence type="ECO:0000256" key="2">
    <source>
        <dbReference type="SAM" id="MobiDB-lite"/>
    </source>
</evidence>
<dbReference type="KEGG" id="lgi:LOTGIDRAFT_228609"/>
<dbReference type="EMBL" id="KB201890">
    <property type="protein sequence ID" value="ESO93853.1"/>
    <property type="molecule type" value="Genomic_DNA"/>
</dbReference>
<dbReference type="AlphaFoldDB" id="V3ZR33"/>
<evidence type="ECO:0000256" key="1">
    <source>
        <dbReference type="SAM" id="Coils"/>
    </source>
</evidence>
<dbReference type="PANTHER" id="PTHR22028">
    <property type="entry name" value="SFI1 SPINDLE BODY DOMAIN-CONTAINING PROTEIN-RELATED"/>
    <property type="match status" value="1"/>
</dbReference>
<dbReference type="GeneID" id="20247715"/>
<feature type="compositionally biased region" description="Polar residues" evidence="2">
    <location>
        <begin position="457"/>
        <end position="478"/>
    </location>
</feature>
<evidence type="ECO:0000313" key="4">
    <source>
        <dbReference type="Proteomes" id="UP000030746"/>
    </source>
</evidence>
<feature type="region of interest" description="Disordered" evidence="2">
    <location>
        <begin position="268"/>
        <end position="292"/>
    </location>
</feature>
<dbReference type="InterPro" id="IPR052270">
    <property type="entry name" value="CACF_protein"/>
</dbReference>